<reference evidence="2" key="1">
    <citation type="submission" date="2023-06" db="EMBL/GenBank/DDBJ databases">
        <title>Genome-scale phylogeny and comparative genomics of the fungal order Sordariales.</title>
        <authorList>
            <consortium name="Lawrence Berkeley National Laboratory"/>
            <person name="Hensen N."/>
            <person name="Bonometti L."/>
            <person name="Westerberg I."/>
            <person name="Brannstrom I.O."/>
            <person name="Guillou S."/>
            <person name="Cros-Aarteil S."/>
            <person name="Calhoun S."/>
            <person name="Haridas S."/>
            <person name="Kuo A."/>
            <person name="Mondo S."/>
            <person name="Pangilinan J."/>
            <person name="Riley R."/>
            <person name="Labutti K."/>
            <person name="Andreopoulos B."/>
            <person name="Lipzen A."/>
            <person name="Chen C."/>
            <person name="Yanf M."/>
            <person name="Daum C."/>
            <person name="Ng V."/>
            <person name="Clum A."/>
            <person name="Steindorff A."/>
            <person name="Ohm R."/>
            <person name="Martin F."/>
            <person name="Silar P."/>
            <person name="Natvig D."/>
            <person name="Lalanne C."/>
            <person name="Gautier V."/>
            <person name="Ament-Velasquez S.L."/>
            <person name="Kruys A."/>
            <person name="Hutchinson M.I."/>
            <person name="Powell A.J."/>
            <person name="Barry K."/>
            <person name="Miller A.N."/>
            <person name="Grigoriev I.V."/>
            <person name="Debuchy R."/>
            <person name="Gladieux P."/>
            <person name="Thoren M.H."/>
            <person name="Johannesson H."/>
        </authorList>
    </citation>
    <scope>NUCLEOTIDE SEQUENCE</scope>
    <source>
        <strain evidence="2">PSN4</strain>
    </source>
</reference>
<name>A0AAJ0FAY3_9PEZI</name>
<feature type="compositionally biased region" description="Basic residues" evidence="1">
    <location>
        <begin position="38"/>
        <end position="48"/>
    </location>
</feature>
<feature type="region of interest" description="Disordered" evidence="1">
    <location>
        <begin position="186"/>
        <end position="205"/>
    </location>
</feature>
<evidence type="ECO:0000313" key="3">
    <source>
        <dbReference type="Proteomes" id="UP001239445"/>
    </source>
</evidence>
<dbReference type="Proteomes" id="UP001239445">
    <property type="component" value="Unassembled WGS sequence"/>
</dbReference>
<feature type="compositionally biased region" description="Gly residues" evidence="1">
    <location>
        <begin position="382"/>
        <end position="399"/>
    </location>
</feature>
<proteinExistence type="predicted"/>
<dbReference type="EMBL" id="MU839827">
    <property type="protein sequence ID" value="KAK1760572.1"/>
    <property type="molecule type" value="Genomic_DNA"/>
</dbReference>
<evidence type="ECO:0000256" key="1">
    <source>
        <dbReference type="SAM" id="MobiDB-lite"/>
    </source>
</evidence>
<feature type="region of interest" description="Disordered" evidence="1">
    <location>
        <begin position="1"/>
        <end position="108"/>
    </location>
</feature>
<evidence type="ECO:0000313" key="2">
    <source>
        <dbReference type="EMBL" id="KAK1760572.1"/>
    </source>
</evidence>
<sequence>MFPATEASHSAAEALPHGNKPSEPYKLPYETRPVFKLAGKKPPARRKMAAAPGISRTFEAPTVDEQLVLQFEDQMKSAPNPAASDRQGDEAESPVSRSSGFSEGERSRRRILRIHSKARLRKIEAASRTYELSMFPEQTSPVFGNASVNYPAAQWIPEELNAGLFRQSPSAFPRVIEQPSQAPALEVPIRPRPAGPRLEEEGVKTSRARSLIQIERPDTAPREIKQDVFDRLLYAQEGAATPPPGIVLPSPAGSADANPTRPLPADEPYYADIDPRIHWPQRHSEAWYAAKLEEIKARGGRKAWLGKAPLRLRQQLLAESTPFEETLPDKIRDNPAWLRMLKRLNGVEEDAVVPPAEKPMATRGRKPGPKKQQQQQVHVNGNGNGYGNGHGSGYGMFRG</sequence>
<keyword evidence="3" id="KW-1185">Reference proteome</keyword>
<accession>A0AAJ0FAY3</accession>
<comment type="caution">
    <text evidence="2">The sequence shown here is derived from an EMBL/GenBank/DDBJ whole genome shotgun (WGS) entry which is preliminary data.</text>
</comment>
<feature type="compositionally biased region" description="Low complexity" evidence="1">
    <location>
        <begin position="370"/>
        <end position="381"/>
    </location>
</feature>
<organism evidence="2 3">
    <name type="scientific">Echria macrotheca</name>
    <dbReference type="NCBI Taxonomy" id="438768"/>
    <lineage>
        <taxon>Eukaryota</taxon>
        <taxon>Fungi</taxon>
        <taxon>Dikarya</taxon>
        <taxon>Ascomycota</taxon>
        <taxon>Pezizomycotina</taxon>
        <taxon>Sordariomycetes</taxon>
        <taxon>Sordariomycetidae</taxon>
        <taxon>Sordariales</taxon>
        <taxon>Schizotheciaceae</taxon>
        <taxon>Echria</taxon>
    </lineage>
</organism>
<protein>
    <submittedName>
        <fullName evidence="2">Uncharacterized protein</fullName>
    </submittedName>
</protein>
<dbReference type="AlphaFoldDB" id="A0AAJ0FAY3"/>
<gene>
    <name evidence="2" type="ORF">QBC47DRAFT_396562</name>
</gene>
<feature type="region of interest" description="Disordered" evidence="1">
    <location>
        <begin position="352"/>
        <end position="399"/>
    </location>
</feature>